<dbReference type="Pfam" id="PF02743">
    <property type="entry name" value="dCache_1"/>
    <property type="match status" value="1"/>
</dbReference>
<protein>
    <recommendedName>
        <fullName evidence="3">histidine kinase</fullName>
        <ecNumber evidence="3">2.7.13.3</ecNumber>
    </recommendedName>
</protein>
<dbReference type="RefSeq" id="WP_343862281.1">
    <property type="nucleotide sequence ID" value="NZ_BAAAFD010000014.1"/>
</dbReference>
<feature type="transmembrane region" description="Helical" evidence="12">
    <location>
        <begin position="37"/>
        <end position="63"/>
    </location>
</feature>
<feature type="transmembrane region" description="Helical" evidence="12">
    <location>
        <begin position="93"/>
        <end position="112"/>
    </location>
</feature>
<dbReference type="InterPro" id="IPR005467">
    <property type="entry name" value="His_kinase_dom"/>
</dbReference>
<evidence type="ECO:0000256" key="10">
    <source>
        <dbReference type="PROSITE-ProRule" id="PRU00169"/>
    </source>
</evidence>
<dbReference type="Proteomes" id="UP001500359">
    <property type="component" value="Unassembled WGS sequence"/>
</dbReference>
<dbReference type="InterPro" id="IPR036097">
    <property type="entry name" value="HisK_dim/P_sf"/>
</dbReference>
<sequence length="930" mass="102734">MRLKILYSILLTALGVVINLIPAPFDNEAVFAFGFGLALFLGFIYGSRFAVASVAFMVAADFILNTSSWQIGLFATQTIVVSVLSYKKSPFRPILITLGYWIFIALPFILLINYSQTGAVNNNDIGTLITNFVNGIAITLAGHFAFIIVSIIRPNRALKPVKMGFLFRYSFTGLFFLSTLVLSYTVVSFYQSVKYQDLNNYLSQRTKVVTHQLNSFIDSHRNAIDIVAKAIEDDPQNTAERLSDLSMRYPNFLTFLAADKNGIIYQSYPVSLFNKAQRTGELDVSQRDYFIQAKRIGTIYLSSAFIGKGFGQDPIVALSSPIYSDQGEFNGIVEGSLDLSSFKLYDDNEVDPLVSMLITDDNNVVMYASNDLGLKVLGKVTLEDCLPKLCLKVGTKILDSAELFISSEKSNFTGWTVYKFYPRSTFIQQMSHYIIKALLLILCLSLLAIVFSHLVAESFAKPLATLSTNFSHFDPSEPNSKSMTPVGLSYVNEVAELDQGFQDLTQRIAQLFEQLNSAKLRQSQMNDELKTLNLSLEKRVEEKTSSLRKAVLEAETANQAKSQFLANVSHEIRTPMNGIIGSCQNIDFDQLDKDTYRRVTTIYHSALNLMELLNGLLDWSKIESGKMTLDETTFSPAALIHNCVELNSPLAKQKGLHVTFQPSAELPQWLVGDAGKINQVINNLLNNAFKFTKDGGVTLTASYLNGALKIAVQDTGIGIPKHRQSKVLEQFTQADASTTRKYGGTGLGLSICQELTRLMGGKLELSSDEGVGTCISIEIPSTITDQAPVAIHKCDLDLPANTKVLLAEDNDINAEVVMDMLSSQPIKIIRVKDGQAAVEAATHYAFDLVLMDCQMPKMDGYEATHQLRKLGGDKANVPVIALTANAYKEDRQRCEAAGMNDHVSKPVDKTALLACMHKWLVADRGLTESS</sequence>
<organism evidence="15 16">
    <name type="scientific">Aliiglaciecola litoralis</name>
    <dbReference type="NCBI Taxonomy" id="582857"/>
    <lineage>
        <taxon>Bacteria</taxon>
        <taxon>Pseudomonadati</taxon>
        <taxon>Pseudomonadota</taxon>
        <taxon>Gammaproteobacteria</taxon>
        <taxon>Alteromonadales</taxon>
        <taxon>Alteromonadaceae</taxon>
        <taxon>Aliiglaciecola</taxon>
    </lineage>
</organism>
<keyword evidence="7 12" id="KW-1133">Transmembrane helix</keyword>
<keyword evidence="11" id="KW-0175">Coiled coil</keyword>
<feature type="domain" description="Response regulatory" evidence="14">
    <location>
        <begin position="803"/>
        <end position="920"/>
    </location>
</feature>
<dbReference type="EC" id="2.7.13.3" evidence="3"/>
<evidence type="ECO:0000256" key="4">
    <source>
        <dbReference type="ARBA" id="ARBA00022475"/>
    </source>
</evidence>
<reference evidence="16" key="1">
    <citation type="journal article" date="2019" name="Int. J. Syst. Evol. Microbiol.">
        <title>The Global Catalogue of Microorganisms (GCM) 10K type strain sequencing project: providing services to taxonomists for standard genome sequencing and annotation.</title>
        <authorList>
            <consortium name="The Broad Institute Genomics Platform"/>
            <consortium name="The Broad Institute Genome Sequencing Center for Infectious Disease"/>
            <person name="Wu L."/>
            <person name="Ma J."/>
        </authorList>
    </citation>
    <scope>NUCLEOTIDE SEQUENCE [LARGE SCALE GENOMIC DNA]</scope>
    <source>
        <strain evidence="16">JCM 15896</strain>
    </source>
</reference>
<evidence type="ECO:0000256" key="7">
    <source>
        <dbReference type="ARBA" id="ARBA00022989"/>
    </source>
</evidence>
<dbReference type="SUPFAM" id="SSF52172">
    <property type="entry name" value="CheY-like"/>
    <property type="match status" value="1"/>
</dbReference>
<dbReference type="InterPro" id="IPR003594">
    <property type="entry name" value="HATPase_dom"/>
</dbReference>
<feature type="transmembrane region" description="Helical" evidence="12">
    <location>
        <begin position="433"/>
        <end position="456"/>
    </location>
</feature>
<evidence type="ECO:0000313" key="16">
    <source>
        <dbReference type="Proteomes" id="UP001500359"/>
    </source>
</evidence>
<dbReference type="InterPro" id="IPR011006">
    <property type="entry name" value="CheY-like_superfamily"/>
</dbReference>
<dbReference type="CDD" id="cd12914">
    <property type="entry name" value="PDC1_DGC_like"/>
    <property type="match status" value="1"/>
</dbReference>
<dbReference type="SMART" id="SM00388">
    <property type="entry name" value="HisKA"/>
    <property type="match status" value="1"/>
</dbReference>
<evidence type="ECO:0000259" key="14">
    <source>
        <dbReference type="PROSITE" id="PS50110"/>
    </source>
</evidence>
<keyword evidence="6 12" id="KW-0812">Transmembrane</keyword>
<comment type="subcellular location">
    <subcellularLocation>
        <location evidence="2">Cell membrane</location>
        <topology evidence="2">Multi-pass membrane protein</topology>
    </subcellularLocation>
</comment>
<keyword evidence="9 12" id="KW-0472">Membrane</keyword>
<feature type="modified residue" description="4-aspartylphosphate" evidence="10">
    <location>
        <position position="852"/>
    </location>
</feature>
<dbReference type="InterPro" id="IPR036890">
    <property type="entry name" value="HATPase_C_sf"/>
</dbReference>
<comment type="catalytic activity">
    <reaction evidence="1">
        <text>ATP + protein L-histidine = ADP + protein N-phospho-L-histidine.</text>
        <dbReference type="EC" id="2.7.13.3"/>
    </reaction>
</comment>
<dbReference type="Gene3D" id="1.10.287.130">
    <property type="match status" value="1"/>
</dbReference>
<evidence type="ECO:0000256" key="9">
    <source>
        <dbReference type="ARBA" id="ARBA00023136"/>
    </source>
</evidence>
<dbReference type="Gene3D" id="3.40.50.2300">
    <property type="match status" value="1"/>
</dbReference>
<dbReference type="Gene3D" id="3.30.565.10">
    <property type="entry name" value="Histidine kinase-like ATPase, C-terminal domain"/>
    <property type="match status" value="1"/>
</dbReference>
<dbReference type="PROSITE" id="PS50110">
    <property type="entry name" value="RESPONSE_REGULATORY"/>
    <property type="match status" value="1"/>
</dbReference>
<dbReference type="Pfam" id="PF02518">
    <property type="entry name" value="HATPase_c"/>
    <property type="match status" value="1"/>
</dbReference>
<dbReference type="Pfam" id="PF00512">
    <property type="entry name" value="HisKA"/>
    <property type="match status" value="1"/>
</dbReference>
<evidence type="ECO:0000313" key="15">
    <source>
        <dbReference type="EMBL" id="GAA0859817.1"/>
    </source>
</evidence>
<evidence type="ECO:0000256" key="3">
    <source>
        <dbReference type="ARBA" id="ARBA00012438"/>
    </source>
</evidence>
<dbReference type="InterPro" id="IPR033479">
    <property type="entry name" value="dCache_1"/>
</dbReference>
<feature type="domain" description="Histidine kinase" evidence="13">
    <location>
        <begin position="567"/>
        <end position="783"/>
    </location>
</feature>
<keyword evidence="4" id="KW-1003">Cell membrane</keyword>
<evidence type="ECO:0000256" key="5">
    <source>
        <dbReference type="ARBA" id="ARBA00022553"/>
    </source>
</evidence>
<dbReference type="InterPro" id="IPR003661">
    <property type="entry name" value="HisK_dim/P_dom"/>
</dbReference>
<accession>A0ABP3X5Z3</accession>
<name>A0ABP3X5Z3_9ALTE</name>
<feature type="transmembrane region" description="Helical" evidence="12">
    <location>
        <begin position="6"/>
        <end position="25"/>
    </location>
</feature>
<evidence type="ECO:0000256" key="11">
    <source>
        <dbReference type="SAM" id="Coils"/>
    </source>
</evidence>
<dbReference type="SUPFAM" id="SSF55874">
    <property type="entry name" value="ATPase domain of HSP90 chaperone/DNA topoisomerase II/histidine kinase"/>
    <property type="match status" value="1"/>
</dbReference>
<dbReference type="CDD" id="cd16922">
    <property type="entry name" value="HATPase_EvgS-ArcB-TorS-like"/>
    <property type="match status" value="1"/>
</dbReference>
<dbReference type="PANTHER" id="PTHR45339">
    <property type="entry name" value="HYBRID SIGNAL TRANSDUCTION HISTIDINE KINASE J"/>
    <property type="match status" value="1"/>
</dbReference>
<keyword evidence="8" id="KW-0902">Two-component regulatory system</keyword>
<dbReference type="Pfam" id="PF00072">
    <property type="entry name" value="Response_reg"/>
    <property type="match status" value="1"/>
</dbReference>
<keyword evidence="5 10" id="KW-0597">Phosphoprotein</keyword>
<evidence type="ECO:0000256" key="2">
    <source>
        <dbReference type="ARBA" id="ARBA00004651"/>
    </source>
</evidence>
<dbReference type="EMBL" id="BAAAFD010000014">
    <property type="protein sequence ID" value="GAA0859817.1"/>
    <property type="molecule type" value="Genomic_DNA"/>
</dbReference>
<dbReference type="InterPro" id="IPR004358">
    <property type="entry name" value="Sig_transdc_His_kin-like_C"/>
</dbReference>
<proteinExistence type="predicted"/>
<dbReference type="PROSITE" id="PS50109">
    <property type="entry name" value="HIS_KIN"/>
    <property type="match status" value="1"/>
</dbReference>
<dbReference type="PRINTS" id="PR00344">
    <property type="entry name" value="BCTRLSENSOR"/>
</dbReference>
<dbReference type="CDD" id="cd00082">
    <property type="entry name" value="HisKA"/>
    <property type="match status" value="1"/>
</dbReference>
<gene>
    <name evidence="15" type="ORF">GCM10009114_34690</name>
</gene>
<dbReference type="InterPro" id="IPR001789">
    <property type="entry name" value="Sig_transdc_resp-reg_receiver"/>
</dbReference>
<evidence type="ECO:0000256" key="1">
    <source>
        <dbReference type="ARBA" id="ARBA00000085"/>
    </source>
</evidence>
<dbReference type="SUPFAM" id="SSF47384">
    <property type="entry name" value="Homodimeric domain of signal transducing histidine kinase"/>
    <property type="match status" value="1"/>
</dbReference>
<feature type="transmembrane region" description="Helical" evidence="12">
    <location>
        <begin position="132"/>
        <end position="153"/>
    </location>
</feature>
<comment type="caution">
    <text evidence="15">The sequence shown here is derived from an EMBL/GenBank/DDBJ whole genome shotgun (WGS) entry which is preliminary data.</text>
</comment>
<dbReference type="PANTHER" id="PTHR45339:SF1">
    <property type="entry name" value="HYBRID SIGNAL TRANSDUCTION HISTIDINE KINASE J"/>
    <property type="match status" value="1"/>
</dbReference>
<evidence type="ECO:0000256" key="12">
    <source>
        <dbReference type="SAM" id="Phobius"/>
    </source>
</evidence>
<feature type="coiled-coil region" evidence="11">
    <location>
        <begin position="494"/>
        <end position="528"/>
    </location>
</feature>
<evidence type="ECO:0000256" key="6">
    <source>
        <dbReference type="ARBA" id="ARBA00022692"/>
    </source>
</evidence>
<feature type="transmembrane region" description="Helical" evidence="12">
    <location>
        <begin position="165"/>
        <end position="190"/>
    </location>
</feature>
<evidence type="ECO:0000256" key="8">
    <source>
        <dbReference type="ARBA" id="ARBA00023012"/>
    </source>
</evidence>
<evidence type="ECO:0000259" key="13">
    <source>
        <dbReference type="PROSITE" id="PS50109"/>
    </source>
</evidence>
<dbReference type="CDD" id="cd17546">
    <property type="entry name" value="REC_hyHK_CKI1_RcsC-like"/>
    <property type="match status" value="1"/>
</dbReference>
<keyword evidence="16" id="KW-1185">Reference proteome</keyword>
<dbReference type="Gene3D" id="3.30.450.20">
    <property type="entry name" value="PAS domain"/>
    <property type="match status" value="1"/>
</dbReference>
<dbReference type="SMART" id="SM00448">
    <property type="entry name" value="REC"/>
    <property type="match status" value="1"/>
</dbReference>
<dbReference type="SMART" id="SM00387">
    <property type="entry name" value="HATPase_c"/>
    <property type="match status" value="1"/>
</dbReference>